<keyword evidence="5" id="KW-0812">Transmembrane</keyword>
<dbReference type="InterPro" id="IPR002299">
    <property type="entry name" value="Porin_Neis"/>
</dbReference>
<evidence type="ECO:0000256" key="11">
    <source>
        <dbReference type="SAM" id="SignalP"/>
    </source>
</evidence>
<feature type="signal peptide" evidence="11">
    <location>
        <begin position="1"/>
        <end position="21"/>
    </location>
</feature>
<dbReference type="EMBL" id="FOAJ01000025">
    <property type="protein sequence ID" value="SEM08420.1"/>
    <property type="molecule type" value="Genomic_DNA"/>
</dbReference>
<dbReference type="GO" id="GO:0034220">
    <property type="term" value="P:monoatomic ion transmembrane transport"/>
    <property type="evidence" value="ECO:0007669"/>
    <property type="project" value="InterPro"/>
</dbReference>
<evidence type="ECO:0000256" key="9">
    <source>
        <dbReference type="ARBA" id="ARBA00023136"/>
    </source>
</evidence>
<evidence type="ECO:0000256" key="8">
    <source>
        <dbReference type="ARBA" id="ARBA00023114"/>
    </source>
</evidence>
<dbReference type="Pfam" id="PF13609">
    <property type="entry name" value="Porin_4"/>
    <property type="match status" value="1"/>
</dbReference>
<dbReference type="Gene3D" id="2.40.160.10">
    <property type="entry name" value="Porin"/>
    <property type="match status" value="1"/>
</dbReference>
<dbReference type="InterPro" id="IPR033900">
    <property type="entry name" value="Gram_neg_porin_domain"/>
</dbReference>
<protein>
    <submittedName>
        <fullName evidence="13">Outer membrane protein (Porin)</fullName>
    </submittedName>
</protein>
<keyword evidence="6 11" id="KW-0732">Signal</keyword>
<dbReference type="OrthoDB" id="5289162at2"/>
<evidence type="ECO:0000313" key="14">
    <source>
        <dbReference type="Proteomes" id="UP000199120"/>
    </source>
</evidence>
<comment type="subunit">
    <text evidence="2">Homotrimer.</text>
</comment>
<dbReference type="PRINTS" id="PR00184">
    <property type="entry name" value="NEISSPPORIN"/>
</dbReference>
<feature type="domain" description="Porin" evidence="12">
    <location>
        <begin position="10"/>
        <end position="347"/>
    </location>
</feature>
<evidence type="ECO:0000256" key="1">
    <source>
        <dbReference type="ARBA" id="ARBA00004571"/>
    </source>
</evidence>
<dbReference type="STRING" id="416943.SAMN05445871_4233"/>
<proteinExistence type="predicted"/>
<comment type="subcellular location">
    <subcellularLocation>
        <location evidence="1">Cell outer membrane</location>
        <topology evidence="1">Multi-pass membrane protein</topology>
    </subcellularLocation>
</comment>
<dbReference type="CDD" id="cd00342">
    <property type="entry name" value="gram_neg_porins"/>
    <property type="match status" value="1"/>
</dbReference>
<gene>
    <name evidence="13" type="ORF">SAMN05192542_1255</name>
</gene>
<evidence type="ECO:0000256" key="7">
    <source>
        <dbReference type="ARBA" id="ARBA00023065"/>
    </source>
</evidence>
<dbReference type="InterPro" id="IPR023614">
    <property type="entry name" value="Porin_dom_sf"/>
</dbReference>
<keyword evidence="7" id="KW-0406">Ion transport</keyword>
<keyword evidence="3" id="KW-0813">Transport</keyword>
<dbReference type="PANTHER" id="PTHR34501">
    <property type="entry name" value="PROTEIN YDDL-RELATED"/>
    <property type="match status" value="1"/>
</dbReference>
<keyword evidence="10" id="KW-0998">Cell outer membrane</keyword>
<evidence type="ECO:0000256" key="6">
    <source>
        <dbReference type="ARBA" id="ARBA00022729"/>
    </source>
</evidence>
<keyword evidence="8" id="KW-0626">Porin</keyword>
<evidence type="ECO:0000259" key="12">
    <source>
        <dbReference type="Pfam" id="PF13609"/>
    </source>
</evidence>
<evidence type="ECO:0000256" key="2">
    <source>
        <dbReference type="ARBA" id="ARBA00011233"/>
    </source>
</evidence>
<dbReference type="SUPFAM" id="SSF56935">
    <property type="entry name" value="Porins"/>
    <property type="match status" value="1"/>
</dbReference>
<evidence type="ECO:0000256" key="5">
    <source>
        <dbReference type="ARBA" id="ARBA00022692"/>
    </source>
</evidence>
<dbReference type="RefSeq" id="WP_090548356.1">
    <property type="nucleotide sequence ID" value="NZ_FNSR01000002.1"/>
</dbReference>
<dbReference type="PANTHER" id="PTHR34501:SF9">
    <property type="entry name" value="MAJOR OUTER MEMBRANE PROTEIN P.IA"/>
    <property type="match status" value="1"/>
</dbReference>
<keyword evidence="14" id="KW-1185">Reference proteome</keyword>
<organism evidence="13 14">
    <name type="scientific">Paraburkholderia caballeronis</name>
    <dbReference type="NCBI Taxonomy" id="416943"/>
    <lineage>
        <taxon>Bacteria</taxon>
        <taxon>Pseudomonadati</taxon>
        <taxon>Pseudomonadota</taxon>
        <taxon>Betaproteobacteria</taxon>
        <taxon>Burkholderiales</taxon>
        <taxon>Burkholderiaceae</taxon>
        <taxon>Paraburkholderia</taxon>
    </lineage>
</organism>
<dbReference type="AlphaFoldDB" id="A0A1H7VH13"/>
<dbReference type="InterPro" id="IPR050298">
    <property type="entry name" value="Gram-neg_bact_OMP"/>
</dbReference>
<dbReference type="PRINTS" id="PR00182">
    <property type="entry name" value="ECOLNEIPORIN"/>
</dbReference>
<dbReference type="GO" id="GO:0046930">
    <property type="term" value="C:pore complex"/>
    <property type="evidence" value="ECO:0007669"/>
    <property type="project" value="UniProtKB-KW"/>
</dbReference>
<dbReference type="InterPro" id="IPR001702">
    <property type="entry name" value="Porin_Gram-ve"/>
</dbReference>
<sequence length="388" mass="40414">MRKNLLAAGVIGLFAATAAHAQSSVTLYGSLDAGIAFVNNVQGGHAWLQSTSAISSTYFGLRGAEDLGGGLKAIFTLESGFNLNNGALANDGALFSRQAFVGLQSNQYGALTLGRQYDSVVDYLSPLAAAGQGFGNNLAGHPYDNDNLAATYSLRNTIKYASPNYSGFQFGGLYGFSNSGEFANNRSWSVGVSYGNGPFSLAAGYLQLNNDPNTTFNPNGSLSAANANIVAATQRTYGVGGNYTYGPFKVGLVWTRSQFFNLAGIASGGISPSITSGLGMNINNYEINGTYSLTPALALLGSYTFSDGKTSGMPSSGRPKWHTGMLAVDYSLSRRTDVYLAGVYQHATGSLGLNDDGSVASNVAAINTIGPSSTQNQVAATVGLRHRF</sequence>
<dbReference type="GO" id="GO:0015288">
    <property type="term" value="F:porin activity"/>
    <property type="evidence" value="ECO:0007669"/>
    <property type="project" value="UniProtKB-KW"/>
</dbReference>
<evidence type="ECO:0000256" key="3">
    <source>
        <dbReference type="ARBA" id="ARBA00022448"/>
    </source>
</evidence>
<feature type="chain" id="PRO_5030029367" evidence="11">
    <location>
        <begin position="22"/>
        <end position="388"/>
    </location>
</feature>
<dbReference type="Proteomes" id="UP000199120">
    <property type="component" value="Unassembled WGS sequence"/>
</dbReference>
<accession>A0A1H7VH13</accession>
<keyword evidence="9" id="KW-0472">Membrane</keyword>
<evidence type="ECO:0000313" key="13">
    <source>
        <dbReference type="EMBL" id="SEM08420.1"/>
    </source>
</evidence>
<evidence type="ECO:0000256" key="10">
    <source>
        <dbReference type="ARBA" id="ARBA00023237"/>
    </source>
</evidence>
<dbReference type="GO" id="GO:0009279">
    <property type="term" value="C:cell outer membrane"/>
    <property type="evidence" value="ECO:0007669"/>
    <property type="project" value="UniProtKB-SubCell"/>
</dbReference>
<name>A0A1H7VH13_9BURK</name>
<keyword evidence="4" id="KW-1134">Transmembrane beta strand</keyword>
<evidence type="ECO:0000256" key="4">
    <source>
        <dbReference type="ARBA" id="ARBA00022452"/>
    </source>
</evidence>
<reference evidence="14" key="1">
    <citation type="submission" date="2016-10" db="EMBL/GenBank/DDBJ databases">
        <authorList>
            <person name="Varghese N."/>
            <person name="Submissions S."/>
        </authorList>
    </citation>
    <scope>NUCLEOTIDE SEQUENCE [LARGE SCALE GENOMIC DNA]</scope>
    <source>
        <strain evidence="14">LMG 26416</strain>
    </source>
</reference>